<accession>A0A9P0ZC04</accession>
<dbReference type="PANTHER" id="PTHR47592">
    <property type="entry name" value="PBF68 PROTEIN"/>
    <property type="match status" value="1"/>
</dbReference>
<dbReference type="OrthoDB" id="1740512at2759"/>
<organism evidence="2 3">
    <name type="scientific">Cuscuta europaea</name>
    <name type="common">European dodder</name>
    <dbReference type="NCBI Taxonomy" id="41803"/>
    <lineage>
        <taxon>Eukaryota</taxon>
        <taxon>Viridiplantae</taxon>
        <taxon>Streptophyta</taxon>
        <taxon>Embryophyta</taxon>
        <taxon>Tracheophyta</taxon>
        <taxon>Spermatophyta</taxon>
        <taxon>Magnoliopsida</taxon>
        <taxon>eudicotyledons</taxon>
        <taxon>Gunneridae</taxon>
        <taxon>Pentapetalae</taxon>
        <taxon>asterids</taxon>
        <taxon>lamiids</taxon>
        <taxon>Solanales</taxon>
        <taxon>Convolvulaceae</taxon>
        <taxon>Cuscuteae</taxon>
        <taxon>Cuscuta</taxon>
        <taxon>Cuscuta subgen. Cuscuta</taxon>
    </lineage>
</organism>
<dbReference type="Proteomes" id="UP001152484">
    <property type="component" value="Unassembled WGS sequence"/>
</dbReference>
<keyword evidence="3" id="KW-1185">Reference proteome</keyword>
<dbReference type="Pfam" id="PF22936">
    <property type="entry name" value="Pol_BBD"/>
    <property type="match status" value="1"/>
</dbReference>
<proteinExistence type="predicted"/>
<evidence type="ECO:0000313" key="3">
    <source>
        <dbReference type="Proteomes" id="UP001152484"/>
    </source>
</evidence>
<sequence length="107" mass="11781">MMGNTSAATVQGIGKVEIKFSSGKILSLHGVHHVPEIRRNIVSGSILVKEGYELSFKLNKVVILFGGIFIGKGYLSDGLFKIVVDYFELNYVSENCDSSCLWHCRLG</sequence>
<feature type="domain" description="Retrovirus-related Pol polyprotein from transposon TNT 1-94-like beta-barrel" evidence="1">
    <location>
        <begin position="2"/>
        <end position="52"/>
    </location>
</feature>
<name>A0A9P0ZC04_CUSEU</name>
<evidence type="ECO:0000259" key="1">
    <source>
        <dbReference type="Pfam" id="PF22936"/>
    </source>
</evidence>
<dbReference type="EMBL" id="CAMAPE010000031">
    <property type="protein sequence ID" value="CAH9094736.1"/>
    <property type="molecule type" value="Genomic_DNA"/>
</dbReference>
<dbReference type="AlphaFoldDB" id="A0A9P0ZC04"/>
<dbReference type="InterPro" id="IPR054722">
    <property type="entry name" value="PolX-like_BBD"/>
</dbReference>
<evidence type="ECO:0000313" key="2">
    <source>
        <dbReference type="EMBL" id="CAH9094736.1"/>
    </source>
</evidence>
<comment type="caution">
    <text evidence="2">The sequence shown here is derived from an EMBL/GenBank/DDBJ whole genome shotgun (WGS) entry which is preliminary data.</text>
</comment>
<reference evidence="2" key="1">
    <citation type="submission" date="2022-07" db="EMBL/GenBank/DDBJ databases">
        <authorList>
            <person name="Macas J."/>
            <person name="Novak P."/>
            <person name="Neumann P."/>
        </authorList>
    </citation>
    <scope>NUCLEOTIDE SEQUENCE</scope>
</reference>
<gene>
    <name evidence="2" type="ORF">CEURO_LOCUS12877</name>
</gene>
<feature type="non-terminal residue" evidence="2">
    <location>
        <position position="107"/>
    </location>
</feature>
<protein>
    <recommendedName>
        <fullName evidence="1">Retrovirus-related Pol polyprotein from transposon TNT 1-94-like beta-barrel domain-containing protein</fullName>
    </recommendedName>
</protein>